<evidence type="ECO:0000313" key="3">
    <source>
        <dbReference type="Proteomes" id="UP000549971"/>
    </source>
</evidence>
<feature type="compositionally biased region" description="Polar residues" evidence="1">
    <location>
        <begin position="113"/>
        <end position="124"/>
    </location>
</feature>
<feature type="compositionally biased region" description="Basic and acidic residues" evidence="1">
    <location>
        <begin position="152"/>
        <end position="161"/>
    </location>
</feature>
<protein>
    <recommendedName>
        <fullName evidence="4">Nucleic acid/nucleotide deaminase of polymorphic system toxin</fullName>
    </recommendedName>
</protein>
<proteinExistence type="predicted"/>
<accession>A0A7W9J7H4</accession>
<feature type="region of interest" description="Disordered" evidence="1">
    <location>
        <begin position="64"/>
        <end position="162"/>
    </location>
</feature>
<evidence type="ECO:0000313" key="2">
    <source>
        <dbReference type="EMBL" id="MBB5836754.1"/>
    </source>
</evidence>
<comment type="caution">
    <text evidence="2">The sequence shown here is derived from an EMBL/GenBank/DDBJ whole genome shotgun (WGS) entry which is preliminary data.</text>
</comment>
<dbReference type="InterPro" id="IPR032724">
    <property type="entry name" value="SCP1.201-like"/>
</dbReference>
<dbReference type="RefSeq" id="WP_238356077.1">
    <property type="nucleotide sequence ID" value="NZ_JACHMY010000001.1"/>
</dbReference>
<organism evidence="2 3">
    <name type="scientific">Kribbella italica</name>
    <dbReference type="NCBI Taxonomy" id="1540520"/>
    <lineage>
        <taxon>Bacteria</taxon>
        <taxon>Bacillati</taxon>
        <taxon>Actinomycetota</taxon>
        <taxon>Actinomycetes</taxon>
        <taxon>Propionibacteriales</taxon>
        <taxon>Kribbellaceae</taxon>
        <taxon>Kribbella</taxon>
    </lineage>
</organism>
<evidence type="ECO:0008006" key="4">
    <source>
        <dbReference type="Google" id="ProtNLM"/>
    </source>
</evidence>
<keyword evidence="3" id="KW-1185">Reference proteome</keyword>
<name>A0A7W9J7H4_9ACTN</name>
<evidence type="ECO:0000256" key="1">
    <source>
        <dbReference type="SAM" id="MobiDB-lite"/>
    </source>
</evidence>
<reference evidence="2 3" key="1">
    <citation type="submission" date="2020-08" db="EMBL/GenBank/DDBJ databases">
        <title>Sequencing the genomes of 1000 actinobacteria strains.</title>
        <authorList>
            <person name="Klenk H.-P."/>
        </authorList>
    </citation>
    <scope>NUCLEOTIDE SEQUENCE [LARGE SCALE GENOMIC DNA]</scope>
    <source>
        <strain evidence="2 3">DSM 28967</strain>
    </source>
</reference>
<feature type="compositionally biased region" description="Low complexity" evidence="1">
    <location>
        <begin position="87"/>
        <end position="99"/>
    </location>
</feature>
<sequence length="275" mass="29756">MASELQRVAHGLISALDDVPRVVGFLQDMARRCRNNAAYVGGMSNNPAAQRAALQLDEASSRCEEAAHHLSRTSPRARGWAEQMVSGTGTPEGATGGPPKSRGAPAEGDRRGSQGTPGTSTADDSTGPGDEGRPPAVLERSPLGEAEPFDPSTREVLERLPLRKRGDKTSGIWIDASGNEHDLLSGVDEYTSDVDRLMEDLQIRIAPGADTLGSHVEVKFAMRMRREGLTDETIVINNRPCPGPYGCHRNLWKFLPDGARLTVYGPDNFKRTYPQ</sequence>
<dbReference type="Proteomes" id="UP000549971">
    <property type="component" value="Unassembled WGS sequence"/>
</dbReference>
<dbReference type="AlphaFoldDB" id="A0A7W9J7H4"/>
<dbReference type="EMBL" id="JACHMY010000001">
    <property type="protein sequence ID" value="MBB5836754.1"/>
    <property type="molecule type" value="Genomic_DNA"/>
</dbReference>
<gene>
    <name evidence="2" type="ORF">HDA39_003488</name>
</gene>
<dbReference type="Pfam" id="PF14428">
    <property type="entry name" value="DddA-like"/>
    <property type="match status" value="1"/>
</dbReference>